<comment type="caution">
    <text evidence="2">The sequence shown here is derived from an EMBL/GenBank/DDBJ whole genome shotgun (WGS) entry which is preliminary data.</text>
</comment>
<protein>
    <recommendedName>
        <fullName evidence="4">DUF3098 domain-containing protein</fullName>
    </recommendedName>
</protein>
<keyword evidence="1" id="KW-0472">Membrane</keyword>
<dbReference type="RefSeq" id="WP_144331910.1">
    <property type="nucleotide sequence ID" value="NZ_VLPL01000002.1"/>
</dbReference>
<keyword evidence="1" id="KW-0812">Transmembrane</keyword>
<proteinExistence type="predicted"/>
<evidence type="ECO:0008006" key="4">
    <source>
        <dbReference type="Google" id="ProtNLM"/>
    </source>
</evidence>
<dbReference type="EMBL" id="VLPL01000002">
    <property type="protein sequence ID" value="TSJ46373.1"/>
    <property type="molecule type" value="Genomic_DNA"/>
</dbReference>
<evidence type="ECO:0000313" key="3">
    <source>
        <dbReference type="Proteomes" id="UP000316008"/>
    </source>
</evidence>
<organism evidence="2 3">
    <name type="scientific">Fluviicola chungangensis</name>
    <dbReference type="NCBI Taxonomy" id="2597671"/>
    <lineage>
        <taxon>Bacteria</taxon>
        <taxon>Pseudomonadati</taxon>
        <taxon>Bacteroidota</taxon>
        <taxon>Flavobacteriia</taxon>
        <taxon>Flavobacteriales</taxon>
        <taxon>Crocinitomicaceae</taxon>
        <taxon>Fluviicola</taxon>
    </lineage>
</organism>
<dbReference type="Proteomes" id="UP000316008">
    <property type="component" value="Unassembled WGS sequence"/>
</dbReference>
<gene>
    <name evidence="2" type="ORF">FO442_04240</name>
</gene>
<sequence length="70" mass="7888">MKKIVTRLIIGSVLLVSGIILFQFGGHKHHGKGMILGIPGFILTAAYGLTFLQVRKHYLKKREQEDLLDQ</sequence>
<dbReference type="AlphaFoldDB" id="A0A556N2R8"/>
<feature type="transmembrane region" description="Helical" evidence="1">
    <location>
        <begin position="33"/>
        <end position="52"/>
    </location>
</feature>
<keyword evidence="3" id="KW-1185">Reference proteome</keyword>
<accession>A0A556N2R8</accession>
<keyword evidence="1" id="KW-1133">Transmembrane helix</keyword>
<evidence type="ECO:0000313" key="2">
    <source>
        <dbReference type="EMBL" id="TSJ46373.1"/>
    </source>
</evidence>
<name>A0A556N2R8_9FLAO</name>
<reference evidence="2 3" key="1">
    <citation type="submission" date="2019-07" db="EMBL/GenBank/DDBJ databases">
        <authorList>
            <person name="Huq M.A."/>
        </authorList>
    </citation>
    <scope>NUCLEOTIDE SEQUENCE [LARGE SCALE GENOMIC DNA]</scope>
    <source>
        <strain evidence="2 3">MAH-3</strain>
    </source>
</reference>
<evidence type="ECO:0000256" key="1">
    <source>
        <dbReference type="SAM" id="Phobius"/>
    </source>
</evidence>
<feature type="transmembrane region" description="Helical" evidence="1">
    <location>
        <begin position="7"/>
        <end position="27"/>
    </location>
</feature>